<keyword evidence="1" id="KW-0472">Membrane</keyword>
<evidence type="ECO:0008006" key="4">
    <source>
        <dbReference type="Google" id="ProtNLM"/>
    </source>
</evidence>
<dbReference type="Gramene" id="mRNA:HanXRQr2_Chr15g0711181">
    <property type="protein sequence ID" value="mRNA:HanXRQr2_Chr15g0711181"/>
    <property type="gene ID" value="HanXRQr2_Chr15g0711181"/>
</dbReference>
<sequence length="143" mass="16113">MLMQLGDVWRVGQLGQPRQARSTLFKWWLLVYKLGFGVPGAMCALSASSWFLVIGEFIYIFCGWCPYSWKGFTVAAFKDLVHVVKLSISSGVMVCLDLWYNAVLVLLAGYMANAEVAIYAFSICLNINAWEFMISLDFLGDAW</sequence>
<comment type="caution">
    <text evidence="2">The sequence shown here is derived from an EMBL/GenBank/DDBJ whole genome shotgun (WGS) entry which is preliminary data.</text>
</comment>
<gene>
    <name evidence="2" type="ORF">HanXRQr2_Chr15g0711181</name>
</gene>
<keyword evidence="1" id="KW-0812">Transmembrane</keyword>
<keyword evidence="3" id="KW-1185">Reference proteome</keyword>
<keyword evidence="1" id="KW-1133">Transmembrane helix</keyword>
<dbReference type="AlphaFoldDB" id="A0A9K3E3C8"/>
<reference evidence="2" key="2">
    <citation type="submission" date="2020-06" db="EMBL/GenBank/DDBJ databases">
        <title>Helianthus annuus Genome sequencing and assembly Release 2.</title>
        <authorList>
            <person name="Gouzy J."/>
            <person name="Langlade N."/>
            <person name="Munos S."/>
        </authorList>
    </citation>
    <scope>NUCLEOTIDE SEQUENCE</scope>
    <source>
        <tissue evidence="2">Leaves</tissue>
    </source>
</reference>
<feature type="transmembrane region" description="Helical" evidence="1">
    <location>
        <begin position="89"/>
        <end position="110"/>
    </location>
</feature>
<reference evidence="2" key="1">
    <citation type="journal article" date="2017" name="Nature">
        <title>The sunflower genome provides insights into oil metabolism, flowering and Asterid evolution.</title>
        <authorList>
            <person name="Badouin H."/>
            <person name="Gouzy J."/>
            <person name="Grassa C.J."/>
            <person name="Murat F."/>
            <person name="Staton S.E."/>
            <person name="Cottret L."/>
            <person name="Lelandais-Briere C."/>
            <person name="Owens G.L."/>
            <person name="Carrere S."/>
            <person name="Mayjonade B."/>
            <person name="Legrand L."/>
            <person name="Gill N."/>
            <person name="Kane N.C."/>
            <person name="Bowers J.E."/>
            <person name="Hubner S."/>
            <person name="Bellec A."/>
            <person name="Berard A."/>
            <person name="Berges H."/>
            <person name="Blanchet N."/>
            <person name="Boniface M.C."/>
            <person name="Brunel D."/>
            <person name="Catrice O."/>
            <person name="Chaidir N."/>
            <person name="Claudel C."/>
            <person name="Donnadieu C."/>
            <person name="Faraut T."/>
            <person name="Fievet G."/>
            <person name="Helmstetter N."/>
            <person name="King M."/>
            <person name="Knapp S.J."/>
            <person name="Lai Z."/>
            <person name="Le Paslier M.C."/>
            <person name="Lippi Y."/>
            <person name="Lorenzon L."/>
            <person name="Mandel J.R."/>
            <person name="Marage G."/>
            <person name="Marchand G."/>
            <person name="Marquand E."/>
            <person name="Bret-Mestries E."/>
            <person name="Morien E."/>
            <person name="Nambeesan S."/>
            <person name="Nguyen T."/>
            <person name="Pegot-Espagnet P."/>
            <person name="Pouilly N."/>
            <person name="Raftis F."/>
            <person name="Sallet E."/>
            <person name="Schiex T."/>
            <person name="Thomas J."/>
            <person name="Vandecasteele C."/>
            <person name="Vares D."/>
            <person name="Vear F."/>
            <person name="Vautrin S."/>
            <person name="Crespi M."/>
            <person name="Mangin B."/>
            <person name="Burke J.M."/>
            <person name="Salse J."/>
            <person name="Munos S."/>
            <person name="Vincourt P."/>
            <person name="Rieseberg L.H."/>
            <person name="Langlade N.B."/>
        </authorList>
    </citation>
    <scope>NUCLEOTIDE SEQUENCE</scope>
    <source>
        <tissue evidence="2">Leaves</tissue>
    </source>
</reference>
<organism evidence="2 3">
    <name type="scientific">Helianthus annuus</name>
    <name type="common">Common sunflower</name>
    <dbReference type="NCBI Taxonomy" id="4232"/>
    <lineage>
        <taxon>Eukaryota</taxon>
        <taxon>Viridiplantae</taxon>
        <taxon>Streptophyta</taxon>
        <taxon>Embryophyta</taxon>
        <taxon>Tracheophyta</taxon>
        <taxon>Spermatophyta</taxon>
        <taxon>Magnoliopsida</taxon>
        <taxon>eudicotyledons</taxon>
        <taxon>Gunneridae</taxon>
        <taxon>Pentapetalae</taxon>
        <taxon>asterids</taxon>
        <taxon>campanulids</taxon>
        <taxon>Asterales</taxon>
        <taxon>Asteraceae</taxon>
        <taxon>Asteroideae</taxon>
        <taxon>Heliantheae alliance</taxon>
        <taxon>Heliantheae</taxon>
        <taxon>Helianthus</taxon>
    </lineage>
</organism>
<proteinExistence type="predicted"/>
<dbReference type="Proteomes" id="UP000215914">
    <property type="component" value="Unassembled WGS sequence"/>
</dbReference>
<dbReference type="PANTHER" id="PTHR11206">
    <property type="entry name" value="MULTIDRUG RESISTANCE PROTEIN"/>
    <property type="match status" value="1"/>
</dbReference>
<protein>
    <recommendedName>
        <fullName evidence="4">Multi antimicrobial extrusion protein</fullName>
    </recommendedName>
</protein>
<feature type="transmembrane region" description="Helical" evidence="1">
    <location>
        <begin position="27"/>
        <end position="51"/>
    </location>
</feature>
<evidence type="ECO:0000313" key="3">
    <source>
        <dbReference type="Proteomes" id="UP000215914"/>
    </source>
</evidence>
<evidence type="ECO:0000313" key="2">
    <source>
        <dbReference type="EMBL" id="KAF5766083.1"/>
    </source>
</evidence>
<name>A0A9K3E3C8_HELAN</name>
<evidence type="ECO:0000256" key="1">
    <source>
        <dbReference type="SAM" id="Phobius"/>
    </source>
</evidence>
<dbReference type="EMBL" id="MNCJ02000330">
    <property type="protein sequence ID" value="KAF5766083.1"/>
    <property type="molecule type" value="Genomic_DNA"/>
</dbReference>
<feature type="transmembrane region" description="Helical" evidence="1">
    <location>
        <begin position="116"/>
        <end position="139"/>
    </location>
</feature>
<accession>A0A9K3E3C8</accession>